<evidence type="ECO:0000259" key="1">
    <source>
        <dbReference type="PROSITE" id="PS51186"/>
    </source>
</evidence>
<name>A0A4S2H086_9PROT</name>
<sequence length="188" mass="20271">MADDHSAAYAASQQNELKTGDLTLRRVCLDDAGFIAREAGRPEVARMCALIPSPQPVLAAEGFILSMRAREHTRGDIVRLVETASGRRLGLAGLHPRRDGAFEFGYWIAPFAWGAGVATRAGQALLAEAKTRGIETITAGYFEDNPASGRVLEKLGFVHTGETVRAFSLGRLASAPCRRMALRHEPGL</sequence>
<accession>A0A4S2H086</accession>
<feature type="domain" description="N-acetyltransferase" evidence="1">
    <location>
        <begin position="34"/>
        <end position="185"/>
    </location>
</feature>
<proteinExistence type="predicted"/>
<dbReference type="SUPFAM" id="SSF55729">
    <property type="entry name" value="Acyl-CoA N-acyltransferases (Nat)"/>
    <property type="match status" value="1"/>
</dbReference>
<dbReference type="EMBL" id="SRXW01000002">
    <property type="protein sequence ID" value="TGY88814.1"/>
    <property type="molecule type" value="Genomic_DNA"/>
</dbReference>
<dbReference type="Pfam" id="PF13302">
    <property type="entry name" value="Acetyltransf_3"/>
    <property type="match status" value="1"/>
</dbReference>
<protein>
    <submittedName>
        <fullName evidence="2">N-acetyltransferase</fullName>
    </submittedName>
</protein>
<dbReference type="PANTHER" id="PTHR43792">
    <property type="entry name" value="GNAT FAMILY, PUTATIVE (AFU_ORTHOLOGUE AFUA_3G00765)-RELATED-RELATED"/>
    <property type="match status" value="1"/>
</dbReference>
<evidence type="ECO:0000313" key="3">
    <source>
        <dbReference type="Proteomes" id="UP000308054"/>
    </source>
</evidence>
<dbReference type="InterPro" id="IPR016181">
    <property type="entry name" value="Acyl_CoA_acyltransferase"/>
</dbReference>
<comment type="caution">
    <text evidence="2">The sequence shown here is derived from an EMBL/GenBank/DDBJ whole genome shotgun (WGS) entry which is preliminary data.</text>
</comment>
<dbReference type="GO" id="GO:0016747">
    <property type="term" value="F:acyltransferase activity, transferring groups other than amino-acyl groups"/>
    <property type="evidence" value="ECO:0007669"/>
    <property type="project" value="InterPro"/>
</dbReference>
<keyword evidence="2" id="KW-0808">Transferase</keyword>
<dbReference type="Proteomes" id="UP000308054">
    <property type="component" value="Unassembled WGS sequence"/>
</dbReference>
<keyword evidence="3" id="KW-1185">Reference proteome</keyword>
<dbReference type="Gene3D" id="3.40.630.30">
    <property type="match status" value="1"/>
</dbReference>
<dbReference type="InterPro" id="IPR000182">
    <property type="entry name" value="GNAT_dom"/>
</dbReference>
<evidence type="ECO:0000313" key="2">
    <source>
        <dbReference type="EMBL" id="TGY88814.1"/>
    </source>
</evidence>
<dbReference type="PROSITE" id="PS51186">
    <property type="entry name" value="GNAT"/>
    <property type="match status" value="1"/>
</dbReference>
<reference evidence="2 3" key="1">
    <citation type="journal article" date="2017" name="Int. J. Syst. Evol. Microbiol.">
        <title>Marinicauda algicola sp. nov., isolated from a marine red alga Rhodosorus marinus.</title>
        <authorList>
            <person name="Jeong S.E."/>
            <person name="Jeon S.H."/>
            <person name="Chun B.H."/>
            <person name="Kim D.W."/>
            <person name="Jeon C.O."/>
        </authorList>
    </citation>
    <scope>NUCLEOTIDE SEQUENCE [LARGE SCALE GENOMIC DNA]</scope>
    <source>
        <strain evidence="2 3">JCM 31718</strain>
    </source>
</reference>
<gene>
    <name evidence="2" type="ORF">E5163_06660</name>
</gene>
<organism evidence="2 3">
    <name type="scientific">Marinicauda algicola</name>
    <dbReference type="NCBI Taxonomy" id="2029849"/>
    <lineage>
        <taxon>Bacteria</taxon>
        <taxon>Pseudomonadati</taxon>
        <taxon>Pseudomonadota</taxon>
        <taxon>Alphaproteobacteria</taxon>
        <taxon>Maricaulales</taxon>
        <taxon>Maricaulaceae</taxon>
        <taxon>Marinicauda</taxon>
    </lineage>
</organism>
<dbReference type="InterPro" id="IPR051531">
    <property type="entry name" value="N-acetyltransferase"/>
</dbReference>
<dbReference type="AlphaFoldDB" id="A0A4S2H086"/>